<keyword evidence="3" id="KW-1185">Reference proteome</keyword>
<feature type="compositionally biased region" description="Basic and acidic residues" evidence="1">
    <location>
        <begin position="90"/>
        <end position="104"/>
    </location>
</feature>
<sequence length="104" mass="12241">MRVRVEIFLRPFCDEDTDYDVKLLTLRILDKERETIISGTPIEYSNLYEQCWKYEPDERPSIQDVVSTLKTINSSKQSEEVDSLNQPSVHSDKSYHSKELELDI</sequence>
<dbReference type="InterPro" id="IPR011009">
    <property type="entry name" value="Kinase-like_dom_sf"/>
</dbReference>
<organism evidence="2 3">
    <name type="scientific">Funneliformis caledonium</name>
    <dbReference type="NCBI Taxonomy" id="1117310"/>
    <lineage>
        <taxon>Eukaryota</taxon>
        <taxon>Fungi</taxon>
        <taxon>Fungi incertae sedis</taxon>
        <taxon>Mucoromycota</taxon>
        <taxon>Glomeromycotina</taxon>
        <taxon>Glomeromycetes</taxon>
        <taxon>Glomerales</taxon>
        <taxon>Glomeraceae</taxon>
        <taxon>Funneliformis</taxon>
    </lineage>
</organism>
<dbReference type="AlphaFoldDB" id="A0A9N8WMA7"/>
<dbReference type="EMBL" id="CAJVPQ010000588">
    <property type="protein sequence ID" value="CAG8494435.1"/>
    <property type="molecule type" value="Genomic_DNA"/>
</dbReference>
<dbReference type="SUPFAM" id="SSF56112">
    <property type="entry name" value="Protein kinase-like (PK-like)"/>
    <property type="match status" value="1"/>
</dbReference>
<name>A0A9N8WMA7_9GLOM</name>
<evidence type="ECO:0000313" key="3">
    <source>
        <dbReference type="Proteomes" id="UP000789570"/>
    </source>
</evidence>
<evidence type="ECO:0000313" key="2">
    <source>
        <dbReference type="EMBL" id="CAG8494435.1"/>
    </source>
</evidence>
<evidence type="ECO:0000256" key="1">
    <source>
        <dbReference type="SAM" id="MobiDB-lite"/>
    </source>
</evidence>
<accession>A0A9N8WMA7</accession>
<dbReference type="Gene3D" id="1.10.510.10">
    <property type="entry name" value="Transferase(Phosphotransferase) domain 1"/>
    <property type="match status" value="1"/>
</dbReference>
<reference evidence="2" key="1">
    <citation type="submission" date="2021-06" db="EMBL/GenBank/DDBJ databases">
        <authorList>
            <person name="Kallberg Y."/>
            <person name="Tangrot J."/>
            <person name="Rosling A."/>
        </authorList>
    </citation>
    <scope>NUCLEOTIDE SEQUENCE</scope>
    <source>
        <strain evidence="2">UK204</strain>
    </source>
</reference>
<feature type="region of interest" description="Disordered" evidence="1">
    <location>
        <begin position="76"/>
        <end position="104"/>
    </location>
</feature>
<dbReference type="OrthoDB" id="2444584at2759"/>
<protein>
    <submittedName>
        <fullName evidence="2">5375_t:CDS:1</fullName>
    </submittedName>
</protein>
<proteinExistence type="predicted"/>
<dbReference type="Proteomes" id="UP000789570">
    <property type="component" value="Unassembled WGS sequence"/>
</dbReference>
<comment type="caution">
    <text evidence="2">The sequence shown here is derived from an EMBL/GenBank/DDBJ whole genome shotgun (WGS) entry which is preliminary data.</text>
</comment>
<gene>
    <name evidence="2" type="ORF">FCALED_LOCUS3382</name>
</gene>